<comment type="caution">
    <text evidence="2">The sequence shown here is derived from an EMBL/GenBank/DDBJ whole genome shotgun (WGS) entry which is preliminary data.</text>
</comment>
<feature type="region of interest" description="Disordered" evidence="1">
    <location>
        <begin position="1"/>
        <end position="71"/>
    </location>
</feature>
<feature type="compositionally biased region" description="Basic and acidic residues" evidence="1">
    <location>
        <begin position="27"/>
        <end position="47"/>
    </location>
</feature>
<feature type="compositionally biased region" description="Basic and acidic residues" evidence="1">
    <location>
        <begin position="54"/>
        <end position="64"/>
    </location>
</feature>
<organism evidence="2">
    <name type="scientific">Rhizobium leguminosarum</name>
    <dbReference type="NCBI Taxonomy" id="384"/>
    <lineage>
        <taxon>Bacteria</taxon>
        <taxon>Pseudomonadati</taxon>
        <taxon>Pseudomonadota</taxon>
        <taxon>Alphaproteobacteria</taxon>
        <taxon>Hyphomicrobiales</taxon>
        <taxon>Rhizobiaceae</taxon>
        <taxon>Rhizobium/Agrobacterium group</taxon>
        <taxon>Rhizobium</taxon>
    </lineage>
</organism>
<name>A0A179BAF2_RHILE</name>
<dbReference type="AlphaFoldDB" id="A0A179BAF2"/>
<sequence>MASHIGGQAVSDRFPMSFPFDDSPDGSADRDTERDADRGVIKQHRADCGAYSDSYRHTESHGRDPIQVLWR</sequence>
<gene>
    <name evidence="2" type="ORF">A4U53_09215</name>
</gene>
<evidence type="ECO:0000313" key="2">
    <source>
        <dbReference type="EMBL" id="OAP88263.1"/>
    </source>
</evidence>
<reference evidence="2" key="1">
    <citation type="submission" date="2016-04" db="EMBL/GenBank/DDBJ databases">
        <title>Fast-growing isolate from the root nodules of Vavilovia formosa.</title>
        <authorList>
            <person name="Kimeklis A."/>
            <person name="Safronova V."/>
            <person name="Belimov A."/>
            <person name="Andronov E."/>
        </authorList>
    </citation>
    <scope>NUCLEOTIDE SEQUENCE [LARGE SCALE GENOMIC DNA]</scope>
    <source>
        <strain evidence="2">Vaf-46</strain>
    </source>
</reference>
<proteinExistence type="predicted"/>
<protein>
    <submittedName>
        <fullName evidence="2">Uncharacterized protein</fullName>
    </submittedName>
</protein>
<accession>A0A179BAF2</accession>
<evidence type="ECO:0000256" key="1">
    <source>
        <dbReference type="SAM" id="MobiDB-lite"/>
    </source>
</evidence>
<dbReference type="EMBL" id="LWBS01000461">
    <property type="protein sequence ID" value="OAP88263.1"/>
    <property type="molecule type" value="Genomic_DNA"/>
</dbReference>